<dbReference type="GO" id="GO:0005739">
    <property type="term" value="C:mitochondrion"/>
    <property type="evidence" value="ECO:0007669"/>
    <property type="project" value="UniProtKB-SubCell"/>
</dbReference>
<dbReference type="Proteomes" id="UP000228380">
    <property type="component" value="Unplaced"/>
</dbReference>
<dbReference type="Gene3D" id="3.90.79.10">
    <property type="entry name" value="Nucleoside Triphosphate Pyrophosphohydrolase"/>
    <property type="match status" value="1"/>
</dbReference>
<evidence type="ECO:0000256" key="2">
    <source>
        <dbReference type="ARBA" id="ARBA00004173"/>
    </source>
</evidence>
<dbReference type="InterPro" id="IPR020084">
    <property type="entry name" value="NUDIX_hydrolase_CS"/>
</dbReference>
<keyword evidence="7" id="KW-0809">Transit peptide</keyword>
<name>A0A8B8ZGX9_PHODC</name>
<evidence type="ECO:0000256" key="6">
    <source>
        <dbReference type="ARBA" id="ARBA00022842"/>
    </source>
</evidence>
<dbReference type="AlphaFoldDB" id="A0A8B8ZGX9"/>
<dbReference type="PROSITE" id="PS51462">
    <property type="entry name" value="NUDIX"/>
    <property type="match status" value="1"/>
</dbReference>
<dbReference type="PANTHER" id="PTHR12629">
    <property type="entry name" value="DIPHOSPHOINOSITOL POLYPHOSPHATE PHOSPHOHYDROLASE"/>
    <property type="match status" value="1"/>
</dbReference>
<dbReference type="CDD" id="cd04666">
    <property type="entry name" value="NUDIX_DIPP2_like_Nudt4"/>
    <property type="match status" value="1"/>
</dbReference>
<comment type="similarity">
    <text evidence="3">Belongs to the Nudix hydrolase family.</text>
</comment>
<evidence type="ECO:0000256" key="1">
    <source>
        <dbReference type="ARBA" id="ARBA00001946"/>
    </source>
</evidence>
<keyword evidence="6" id="KW-0460">Magnesium</keyword>
<dbReference type="SUPFAM" id="SSF55811">
    <property type="entry name" value="Nudix"/>
    <property type="match status" value="1"/>
</dbReference>
<dbReference type="InterPro" id="IPR000086">
    <property type="entry name" value="NUDIX_hydrolase_dom"/>
</dbReference>
<keyword evidence="5" id="KW-0378">Hydrolase</keyword>
<keyword evidence="4" id="KW-0479">Metal-binding</keyword>
<dbReference type="GO" id="GO:0016462">
    <property type="term" value="F:pyrophosphatase activity"/>
    <property type="evidence" value="ECO:0007669"/>
    <property type="project" value="InterPro"/>
</dbReference>
<gene>
    <name evidence="11" type="primary">LOC120103679</name>
</gene>
<dbReference type="InterPro" id="IPR015797">
    <property type="entry name" value="NUDIX_hydrolase-like_dom_sf"/>
</dbReference>
<keyword evidence="10" id="KW-1185">Reference proteome</keyword>
<dbReference type="PANTHER" id="PTHR12629:SF71">
    <property type="entry name" value="HYDROLASE 13, MITOCHONDRIAL, PUTATIVE, EXPRESSED-RELATED"/>
    <property type="match status" value="1"/>
</dbReference>
<feature type="domain" description="Nudix hydrolase" evidence="9">
    <location>
        <begin position="37"/>
        <end position="182"/>
    </location>
</feature>
<organism evidence="10 11">
    <name type="scientific">Phoenix dactylifera</name>
    <name type="common">Date palm</name>
    <dbReference type="NCBI Taxonomy" id="42345"/>
    <lineage>
        <taxon>Eukaryota</taxon>
        <taxon>Viridiplantae</taxon>
        <taxon>Streptophyta</taxon>
        <taxon>Embryophyta</taxon>
        <taxon>Tracheophyta</taxon>
        <taxon>Spermatophyta</taxon>
        <taxon>Magnoliopsida</taxon>
        <taxon>Liliopsida</taxon>
        <taxon>Arecaceae</taxon>
        <taxon>Coryphoideae</taxon>
        <taxon>Phoeniceae</taxon>
        <taxon>Phoenix</taxon>
    </lineage>
</organism>
<sequence>MRGCCSLSGIRELVITQSMSSVVLARTGRHRQRYQDHFRLVAGCIPYKQKANTENHSDDLIDCLEVLMISSPNRVDLVFPKGGWENDETVHDAACREALEEAGVRGIINEKSLGIWTFRSKNRQNSCSLEGTCKGYMFALEVTEELQCWPEQASHERKWVSVRDAFKLCRYEWMRDALNSFIQLIRQNYVTSKAPGHPASSL</sequence>
<evidence type="ECO:0000313" key="10">
    <source>
        <dbReference type="Proteomes" id="UP000228380"/>
    </source>
</evidence>
<evidence type="ECO:0000256" key="3">
    <source>
        <dbReference type="ARBA" id="ARBA00005582"/>
    </source>
</evidence>
<keyword evidence="8" id="KW-0496">Mitochondrion</keyword>
<comment type="cofactor">
    <cofactor evidence="1">
        <name>Mg(2+)</name>
        <dbReference type="ChEBI" id="CHEBI:18420"/>
    </cofactor>
</comment>
<dbReference type="GO" id="GO:0005634">
    <property type="term" value="C:nucleus"/>
    <property type="evidence" value="ECO:0007669"/>
    <property type="project" value="TreeGrafter"/>
</dbReference>
<evidence type="ECO:0000313" key="11">
    <source>
        <dbReference type="RefSeq" id="XP_038972552.1"/>
    </source>
</evidence>
<dbReference type="KEGG" id="pda:120103679"/>
<accession>A0A8B8ZGX9</accession>
<comment type="subcellular location">
    <subcellularLocation>
        <location evidence="2">Mitochondrion</location>
    </subcellularLocation>
</comment>
<dbReference type="GeneID" id="120103679"/>
<evidence type="ECO:0000256" key="4">
    <source>
        <dbReference type="ARBA" id="ARBA00022723"/>
    </source>
</evidence>
<dbReference type="FunFam" id="3.90.79.10:FF:000030">
    <property type="entry name" value="Nudix hydrolase 13 mitochondrial"/>
    <property type="match status" value="1"/>
</dbReference>
<proteinExistence type="inferred from homology"/>
<dbReference type="InterPro" id="IPR047198">
    <property type="entry name" value="DDP-like_NUDIX"/>
</dbReference>
<reference evidence="11" key="1">
    <citation type="submission" date="2025-08" db="UniProtKB">
        <authorList>
            <consortium name="RefSeq"/>
        </authorList>
    </citation>
    <scope>IDENTIFICATION</scope>
    <source>
        <tissue evidence="11">Young leaves</tissue>
    </source>
</reference>
<evidence type="ECO:0000256" key="8">
    <source>
        <dbReference type="ARBA" id="ARBA00023128"/>
    </source>
</evidence>
<protein>
    <submittedName>
        <fullName evidence="11">Nudix hydrolase 12, mitochondrial-like isoform X1</fullName>
    </submittedName>
</protein>
<evidence type="ECO:0000256" key="7">
    <source>
        <dbReference type="ARBA" id="ARBA00022946"/>
    </source>
</evidence>
<dbReference type="GO" id="GO:0046872">
    <property type="term" value="F:metal ion binding"/>
    <property type="evidence" value="ECO:0007669"/>
    <property type="project" value="UniProtKB-KW"/>
</dbReference>
<dbReference type="OrthoDB" id="2011998at2759"/>
<dbReference type="Pfam" id="PF00293">
    <property type="entry name" value="NUDIX"/>
    <property type="match status" value="1"/>
</dbReference>
<dbReference type="RefSeq" id="XP_038972552.1">
    <property type="nucleotide sequence ID" value="XM_039116624.1"/>
</dbReference>
<evidence type="ECO:0000259" key="9">
    <source>
        <dbReference type="PROSITE" id="PS51462"/>
    </source>
</evidence>
<evidence type="ECO:0000256" key="5">
    <source>
        <dbReference type="ARBA" id="ARBA00022801"/>
    </source>
</evidence>
<dbReference type="PROSITE" id="PS00893">
    <property type="entry name" value="NUDIX_BOX"/>
    <property type="match status" value="1"/>
</dbReference>